<evidence type="ECO:0000259" key="1">
    <source>
        <dbReference type="Pfam" id="PF20247"/>
    </source>
</evidence>
<dbReference type="InterPro" id="IPR046537">
    <property type="entry name" value="DUF6602"/>
</dbReference>
<feature type="domain" description="DUF6602" evidence="1">
    <location>
        <begin position="35"/>
        <end position="135"/>
    </location>
</feature>
<dbReference type="Pfam" id="PF20247">
    <property type="entry name" value="DUF6602"/>
    <property type="match status" value="1"/>
</dbReference>
<evidence type="ECO:0000313" key="3">
    <source>
        <dbReference type="Proteomes" id="UP001596053"/>
    </source>
</evidence>
<proteinExistence type="predicted"/>
<dbReference type="Proteomes" id="UP001596053">
    <property type="component" value="Unassembled WGS sequence"/>
</dbReference>
<sequence>MDIRVSVAEDRKSPLLEYCEGAVAALRAQYDMTKVLGHAATAGAARESLIQDFLTNHLPEMTSVVSGVIVDAKGGRSKQQDIVLMLKSMPRLRFASGHDLIFQEGAIATFEIKTSINSQAIVSEIGKNILSVRDLSPTSLAGARMGDLSWPHARILTAIIT</sequence>
<name>A0ABW0IV72_9HYPH</name>
<evidence type="ECO:0000313" key="2">
    <source>
        <dbReference type="EMBL" id="MFC5420900.1"/>
    </source>
</evidence>
<organism evidence="2 3">
    <name type="scientific">Bosea eneae</name>
    <dbReference type="NCBI Taxonomy" id="151454"/>
    <lineage>
        <taxon>Bacteria</taxon>
        <taxon>Pseudomonadati</taxon>
        <taxon>Pseudomonadota</taxon>
        <taxon>Alphaproteobacteria</taxon>
        <taxon>Hyphomicrobiales</taxon>
        <taxon>Boseaceae</taxon>
        <taxon>Bosea</taxon>
    </lineage>
</organism>
<keyword evidence="3" id="KW-1185">Reference proteome</keyword>
<accession>A0ABW0IV72</accession>
<gene>
    <name evidence="2" type="ORF">ACFPOB_15180</name>
</gene>
<dbReference type="CDD" id="cd21173">
    <property type="entry name" value="NucC-like"/>
    <property type="match status" value="1"/>
</dbReference>
<dbReference type="RefSeq" id="WP_377799254.1">
    <property type="nucleotide sequence ID" value="NZ_JBHSLW010000022.1"/>
</dbReference>
<protein>
    <submittedName>
        <fullName evidence="2">DUF6602 domain-containing protein</fullName>
    </submittedName>
</protein>
<dbReference type="EMBL" id="JBHSLW010000022">
    <property type="protein sequence ID" value="MFC5420900.1"/>
    <property type="molecule type" value="Genomic_DNA"/>
</dbReference>
<reference evidence="3" key="1">
    <citation type="journal article" date="2019" name="Int. J. Syst. Evol. Microbiol.">
        <title>The Global Catalogue of Microorganisms (GCM) 10K type strain sequencing project: providing services to taxonomists for standard genome sequencing and annotation.</title>
        <authorList>
            <consortium name="The Broad Institute Genomics Platform"/>
            <consortium name="The Broad Institute Genome Sequencing Center for Infectious Disease"/>
            <person name="Wu L."/>
            <person name="Ma J."/>
        </authorList>
    </citation>
    <scope>NUCLEOTIDE SEQUENCE [LARGE SCALE GENOMIC DNA]</scope>
    <source>
        <strain evidence="3">NCAIM B.01391</strain>
    </source>
</reference>
<comment type="caution">
    <text evidence="2">The sequence shown here is derived from an EMBL/GenBank/DDBJ whole genome shotgun (WGS) entry which is preliminary data.</text>
</comment>